<evidence type="ECO:0000256" key="4">
    <source>
        <dbReference type="ARBA" id="ARBA00022840"/>
    </source>
</evidence>
<sequence>MESTWTRTEYLFHAASELPVEERDAYLEKACADDSALLAGVKELLSHAGSDFDPRAAVIATAGDLLSQETDLSGQHLGPYRLKRVLARGGMGVVYLAERADEQFYKQVAIKLIGSPLVGEELPRRFREERQILARLEHAYIARLLDGGSTDQGLPYLVMEYVQGEALDSYCARHALGLNQRLALFQKVCAAVDYAHRQLVVHCDLKDSNIQVTPEGEPRLLDFGIATLMRRSDFGVEPRGPRRMTLRYSSPEQLRGQPLGTATDIYALGVILYGLLSGGPPFDIDEGDPEAYADAVLASDPPAVSVSARRHGLPHWRRLRGDLDAIAARALAKSPEDRYSTAAELSRDIGHHLALKPVTARADTWLYRSATFVRRNRFAAGLASLLLLSILASGGLLAVKSVELAQQRDRANEQRDRALAVTGFLTEMFELGSPYNTLGEEISVTQLLQMASAELDQDGRKTENDRELESHIHRVLGRVNFDLGAFEAARQHLRRSVALLRAAGKTDSERYLLSLLDLARPEDLLDHQDAVLALNTEALALSRRLYGDDHQHTLGTLNNLAQHHAEQGNLRRAEALHLAVYQKRLALFGASNHHTVETAYNLGRLYEQWGKAEQAEHYFDACLRAGQAGRGRRHIYTLRCEGALIDLQARTGRHRQVLASARAHLALMREVMGERHPDTLQAMHTLSLALQRNGRVAESEALLGRTLALRREVLGARHRDSRESAALLAVLRQHPPEGQGGGNSRLRAEHAPRPDR</sequence>
<gene>
    <name evidence="7" type="ORF">JYP50_21000</name>
</gene>
<feature type="compositionally biased region" description="Basic and acidic residues" evidence="5">
    <location>
        <begin position="746"/>
        <end position="756"/>
    </location>
</feature>
<evidence type="ECO:0000313" key="8">
    <source>
        <dbReference type="Proteomes" id="UP000664303"/>
    </source>
</evidence>
<dbReference type="InterPro" id="IPR011009">
    <property type="entry name" value="Kinase-like_dom_sf"/>
</dbReference>
<keyword evidence="1" id="KW-0808">Transferase</keyword>
<evidence type="ECO:0000313" key="7">
    <source>
        <dbReference type="EMBL" id="MBN7799089.1"/>
    </source>
</evidence>
<feature type="domain" description="Protein kinase" evidence="6">
    <location>
        <begin position="80"/>
        <end position="355"/>
    </location>
</feature>
<evidence type="ECO:0000256" key="2">
    <source>
        <dbReference type="ARBA" id="ARBA00022741"/>
    </source>
</evidence>
<dbReference type="AlphaFoldDB" id="A0A939DJ67"/>
<dbReference type="Gene3D" id="3.30.200.20">
    <property type="entry name" value="Phosphorylase Kinase, domain 1"/>
    <property type="match status" value="1"/>
</dbReference>
<name>A0A939DJ67_9GAMM</name>
<evidence type="ECO:0000256" key="1">
    <source>
        <dbReference type="ARBA" id="ARBA00022679"/>
    </source>
</evidence>
<evidence type="ECO:0000256" key="3">
    <source>
        <dbReference type="ARBA" id="ARBA00022777"/>
    </source>
</evidence>
<reference evidence="7" key="1">
    <citation type="submission" date="2021-02" db="EMBL/GenBank/DDBJ databases">
        <title>PHA producing bacteria isolated from coastal sediment in Guangdong, Shenzhen.</title>
        <authorList>
            <person name="Zheng W."/>
            <person name="Yu S."/>
            <person name="Huang Y."/>
        </authorList>
    </citation>
    <scope>NUCLEOTIDE SEQUENCE</scope>
    <source>
        <strain evidence="7">TN14-10</strain>
    </source>
</reference>
<keyword evidence="3 7" id="KW-0418">Kinase</keyword>
<keyword evidence="4" id="KW-0067">ATP-binding</keyword>
<evidence type="ECO:0000256" key="5">
    <source>
        <dbReference type="SAM" id="MobiDB-lite"/>
    </source>
</evidence>
<dbReference type="SUPFAM" id="SSF56112">
    <property type="entry name" value="Protein kinase-like (PK-like)"/>
    <property type="match status" value="1"/>
</dbReference>
<evidence type="ECO:0000259" key="6">
    <source>
        <dbReference type="PROSITE" id="PS50011"/>
    </source>
</evidence>
<feature type="region of interest" description="Disordered" evidence="5">
    <location>
        <begin position="733"/>
        <end position="756"/>
    </location>
</feature>
<dbReference type="Proteomes" id="UP000664303">
    <property type="component" value="Unassembled WGS sequence"/>
</dbReference>
<accession>A0A939DJ67</accession>
<dbReference type="SMART" id="SM00220">
    <property type="entry name" value="S_TKc"/>
    <property type="match status" value="1"/>
</dbReference>
<dbReference type="InterPro" id="IPR011990">
    <property type="entry name" value="TPR-like_helical_dom_sf"/>
</dbReference>
<dbReference type="Gene3D" id="1.10.510.10">
    <property type="entry name" value="Transferase(Phosphotransferase) domain 1"/>
    <property type="match status" value="1"/>
</dbReference>
<proteinExistence type="predicted"/>
<dbReference type="PANTHER" id="PTHR43289">
    <property type="entry name" value="MITOGEN-ACTIVATED PROTEIN KINASE KINASE KINASE 20-RELATED"/>
    <property type="match status" value="1"/>
</dbReference>
<comment type="caution">
    <text evidence="7">The sequence shown here is derived from an EMBL/GenBank/DDBJ whole genome shotgun (WGS) entry which is preliminary data.</text>
</comment>
<keyword evidence="8" id="KW-1185">Reference proteome</keyword>
<dbReference type="Pfam" id="PF00069">
    <property type="entry name" value="Pkinase"/>
    <property type="match status" value="1"/>
</dbReference>
<dbReference type="CDD" id="cd14014">
    <property type="entry name" value="STKc_PknB_like"/>
    <property type="match status" value="1"/>
</dbReference>
<dbReference type="GO" id="GO:0004674">
    <property type="term" value="F:protein serine/threonine kinase activity"/>
    <property type="evidence" value="ECO:0007669"/>
    <property type="project" value="TreeGrafter"/>
</dbReference>
<dbReference type="GO" id="GO:0005524">
    <property type="term" value="F:ATP binding"/>
    <property type="evidence" value="ECO:0007669"/>
    <property type="project" value="UniProtKB-KW"/>
</dbReference>
<dbReference type="RefSeq" id="WP_206562536.1">
    <property type="nucleotide sequence ID" value="NZ_JAFKCZ010000023.1"/>
</dbReference>
<dbReference type="SUPFAM" id="SSF48452">
    <property type="entry name" value="TPR-like"/>
    <property type="match status" value="2"/>
</dbReference>
<dbReference type="PANTHER" id="PTHR43289:SF34">
    <property type="entry name" value="SERINE_THREONINE-PROTEIN KINASE YBDM-RELATED"/>
    <property type="match status" value="1"/>
</dbReference>
<dbReference type="InterPro" id="IPR000719">
    <property type="entry name" value="Prot_kinase_dom"/>
</dbReference>
<organism evidence="7 8">
    <name type="scientific">Parahaliea mediterranea</name>
    <dbReference type="NCBI Taxonomy" id="651086"/>
    <lineage>
        <taxon>Bacteria</taxon>
        <taxon>Pseudomonadati</taxon>
        <taxon>Pseudomonadota</taxon>
        <taxon>Gammaproteobacteria</taxon>
        <taxon>Cellvibrionales</taxon>
        <taxon>Halieaceae</taxon>
        <taxon>Parahaliea</taxon>
    </lineage>
</organism>
<dbReference type="Pfam" id="PF13374">
    <property type="entry name" value="TPR_10"/>
    <property type="match status" value="1"/>
</dbReference>
<dbReference type="PROSITE" id="PS50011">
    <property type="entry name" value="PROTEIN_KINASE_DOM"/>
    <property type="match status" value="1"/>
</dbReference>
<protein>
    <submittedName>
        <fullName evidence="7">Protein kinase</fullName>
    </submittedName>
</protein>
<dbReference type="Pfam" id="PF13424">
    <property type="entry name" value="TPR_12"/>
    <property type="match status" value="1"/>
</dbReference>
<dbReference type="Gene3D" id="1.25.40.10">
    <property type="entry name" value="Tetratricopeptide repeat domain"/>
    <property type="match status" value="2"/>
</dbReference>
<keyword evidence="2" id="KW-0547">Nucleotide-binding</keyword>
<dbReference type="EMBL" id="JAFKCZ010000023">
    <property type="protein sequence ID" value="MBN7799089.1"/>
    <property type="molecule type" value="Genomic_DNA"/>
</dbReference>